<evidence type="ECO:0000313" key="2">
    <source>
        <dbReference type="Proteomes" id="UP000002297"/>
    </source>
</evidence>
<dbReference type="Proteomes" id="UP000002297">
    <property type="component" value="Chromosome"/>
</dbReference>
<name>A3U6L0_CROAH</name>
<dbReference type="STRING" id="216432.CA2559_03940"/>
<proteinExistence type="predicted"/>
<dbReference type="RefSeq" id="WP_013186553.1">
    <property type="nucleotide sequence ID" value="NC_014230.1"/>
</dbReference>
<keyword evidence="2" id="KW-1185">Reference proteome</keyword>
<dbReference type="AlphaFoldDB" id="A3U6L0"/>
<protein>
    <submittedName>
        <fullName evidence="1">Uncharacterized protein</fullName>
    </submittedName>
</protein>
<sequence>MININTNGKGVPFIQQRVLTDTEMLKILNSDKFTGAEKEQVRQLQRNLNKMIIEQGFSKDRLIPMIDSNNKTFIWFD</sequence>
<dbReference type="EMBL" id="CP002046">
    <property type="protein sequence ID" value="EAP87877.1"/>
    <property type="molecule type" value="Genomic_DNA"/>
</dbReference>
<reference evidence="1 2" key="1">
    <citation type="journal article" date="2010" name="J. Bacteriol.">
        <title>The complete genome sequence of Croceibacter atlanticus HTCC2559T.</title>
        <authorList>
            <person name="Oh H.M."/>
            <person name="Kang I."/>
            <person name="Ferriera S."/>
            <person name="Giovannoni S.J."/>
            <person name="Cho J.C."/>
        </authorList>
    </citation>
    <scope>NUCLEOTIDE SEQUENCE [LARGE SCALE GENOMIC DNA]</scope>
    <source>
        <strain evidence="2">ATCC BAA-628 / HTCC2559 / KCTC 12090</strain>
    </source>
</reference>
<dbReference type="HOGENOM" id="CLU_2632183_0_0_10"/>
<gene>
    <name evidence="1" type="ordered locus">CA2559_03940</name>
</gene>
<organism evidence="1 2">
    <name type="scientific">Croceibacter atlanticus (strain ATCC BAA-628 / JCM 21780 / CIP 108009 / IAM 15332 / KCTC 12090 / HTCC2559)</name>
    <dbReference type="NCBI Taxonomy" id="216432"/>
    <lineage>
        <taxon>Bacteria</taxon>
        <taxon>Pseudomonadati</taxon>
        <taxon>Bacteroidota</taxon>
        <taxon>Flavobacteriia</taxon>
        <taxon>Flavobacteriales</taxon>
        <taxon>Flavobacteriaceae</taxon>
        <taxon>Croceibacter</taxon>
    </lineage>
</organism>
<evidence type="ECO:0000313" key="1">
    <source>
        <dbReference type="EMBL" id="EAP87877.1"/>
    </source>
</evidence>
<accession>A3U6L0</accession>
<dbReference type="KEGG" id="cat:CA2559_03940"/>
<dbReference type="GeneID" id="89452579"/>